<dbReference type="GO" id="GO:0005615">
    <property type="term" value="C:extracellular space"/>
    <property type="evidence" value="ECO:0007669"/>
    <property type="project" value="TreeGrafter"/>
</dbReference>
<dbReference type="CDD" id="cd09602">
    <property type="entry name" value="M1_APN"/>
    <property type="match status" value="1"/>
</dbReference>
<organism evidence="16 17">
    <name type="scientific">Arsenicicoccus cauae</name>
    <dbReference type="NCBI Taxonomy" id="2663847"/>
    <lineage>
        <taxon>Bacteria</taxon>
        <taxon>Bacillati</taxon>
        <taxon>Actinomycetota</taxon>
        <taxon>Actinomycetes</taxon>
        <taxon>Micrococcales</taxon>
        <taxon>Intrasporangiaceae</taxon>
        <taxon>Arsenicicoccus</taxon>
    </lineage>
</organism>
<dbReference type="AlphaFoldDB" id="A0A6I3IHA0"/>
<dbReference type="GO" id="GO:0016020">
    <property type="term" value="C:membrane"/>
    <property type="evidence" value="ECO:0007669"/>
    <property type="project" value="TreeGrafter"/>
</dbReference>
<dbReference type="InterPro" id="IPR001930">
    <property type="entry name" value="Peptidase_M1"/>
</dbReference>
<dbReference type="PANTHER" id="PTHR11533">
    <property type="entry name" value="PROTEASE M1 ZINC METALLOPROTEASE"/>
    <property type="match status" value="1"/>
</dbReference>
<evidence type="ECO:0000259" key="15">
    <source>
        <dbReference type="Pfam" id="PF11838"/>
    </source>
</evidence>
<keyword evidence="10" id="KW-0862">Zinc</keyword>
<evidence type="ECO:0000256" key="10">
    <source>
        <dbReference type="ARBA" id="ARBA00022833"/>
    </source>
</evidence>
<dbReference type="GO" id="GO:0016285">
    <property type="term" value="F:alanyl aminopeptidase activity"/>
    <property type="evidence" value="ECO:0007669"/>
    <property type="project" value="UniProtKB-EC"/>
</dbReference>
<dbReference type="GO" id="GO:0006508">
    <property type="term" value="P:proteolysis"/>
    <property type="evidence" value="ECO:0007669"/>
    <property type="project" value="UniProtKB-KW"/>
</dbReference>
<evidence type="ECO:0000256" key="5">
    <source>
        <dbReference type="ARBA" id="ARBA00015611"/>
    </source>
</evidence>
<evidence type="ECO:0000313" key="16">
    <source>
        <dbReference type="EMBL" id="MTB73097.1"/>
    </source>
</evidence>
<comment type="similarity">
    <text evidence="3">Belongs to the peptidase M1 family.</text>
</comment>
<reference evidence="16 17" key="1">
    <citation type="submission" date="2019-11" db="EMBL/GenBank/DDBJ databases">
        <title>Whole genome sequencing identifies a novel species of the genus Arsenicicoccus isolated from human blood.</title>
        <authorList>
            <person name="Jeong J.H."/>
            <person name="Kweon O.J."/>
            <person name="Kim H.R."/>
            <person name="Kim T.-H."/>
            <person name="Ha S.-M."/>
            <person name="Lee M.-K."/>
        </authorList>
    </citation>
    <scope>NUCLEOTIDE SEQUENCE [LARGE SCALE GENOMIC DNA]</scope>
    <source>
        <strain evidence="16 17">MKL-02</strain>
    </source>
</reference>
<feature type="domain" description="ERAP1-like C-terminal" evidence="15">
    <location>
        <begin position="514"/>
        <end position="813"/>
    </location>
</feature>
<keyword evidence="7" id="KW-0645">Protease</keyword>
<dbReference type="PANTHER" id="PTHR11533:SF174">
    <property type="entry name" value="PUROMYCIN-SENSITIVE AMINOPEPTIDASE-RELATED"/>
    <property type="match status" value="1"/>
</dbReference>
<evidence type="ECO:0000256" key="6">
    <source>
        <dbReference type="ARBA" id="ARBA00022438"/>
    </source>
</evidence>
<dbReference type="SUPFAM" id="SSF63737">
    <property type="entry name" value="Leukotriene A4 hydrolase N-terminal domain"/>
    <property type="match status" value="1"/>
</dbReference>
<dbReference type="Pfam" id="PF01433">
    <property type="entry name" value="Peptidase_M1"/>
    <property type="match status" value="1"/>
</dbReference>
<evidence type="ECO:0000256" key="9">
    <source>
        <dbReference type="ARBA" id="ARBA00022801"/>
    </source>
</evidence>
<keyword evidence="17" id="KW-1185">Reference proteome</keyword>
<dbReference type="GO" id="GO:0043171">
    <property type="term" value="P:peptide catabolic process"/>
    <property type="evidence" value="ECO:0007669"/>
    <property type="project" value="TreeGrafter"/>
</dbReference>
<dbReference type="RefSeq" id="WP_154594358.1">
    <property type="nucleotide sequence ID" value="NZ_WLVL01000043.1"/>
</dbReference>
<comment type="catalytic activity">
    <reaction evidence="1">
        <text>Release of an N-terminal amino acid, Xaa-|-Yaa- from a peptide, amide or arylamide. Xaa is preferably Ala, but may be most amino acids including Pro (slow action). When a terminal hydrophobic residue is followed by a prolyl residue, the two may be released as an intact Xaa-Pro dipeptide.</text>
        <dbReference type="EC" id="3.4.11.2"/>
    </reaction>
</comment>
<comment type="cofactor">
    <cofactor evidence="2">
        <name>Zn(2+)</name>
        <dbReference type="ChEBI" id="CHEBI:29105"/>
    </cofactor>
</comment>
<dbReference type="InterPro" id="IPR024571">
    <property type="entry name" value="ERAP1-like_C_dom"/>
</dbReference>
<dbReference type="EMBL" id="WLVL01000043">
    <property type="protein sequence ID" value="MTB73097.1"/>
    <property type="molecule type" value="Genomic_DNA"/>
</dbReference>
<keyword evidence="8" id="KW-0479">Metal-binding</keyword>
<evidence type="ECO:0000256" key="1">
    <source>
        <dbReference type="ARBA" id="ARBA00000098"/>
    </source>
</evidence>
<accession>A0A6I3IHA0</accession>
<keyword evidence="9 16" id="KW-0378">Hydrolase</keyword>
<evidence type="ECO:0000256" key="8">
    <source>
        <dbReference type="ARBA" id="ARBA00022723"/>
    </source>
</evidence>
<dbReference type="GO" id="GO:0042277">
    <property type="term" value="F:peptide binding"/>
    <property type="evidence" value="ECO:0007669"/>
    <property type="project" value="TreeGrafter"/>
</dbReference>
<evidence type="ECO:0000259" key="14">
    <source>
        <dbReference type="Pfam" id="PF01433"/>
    </source>
</evidence>
<keyword evidence="11" id="KW-0482">Metalloprotease</keyword>
<feature type="domain" description="Peptidase M1 membrane alanine aminopeptidase" evidence="14">
    <location>
        <begin position="220"/>
        <end position="434"/>
    </location>
</feature>
<evidence type="ECO:0000256" key="4">
    <source>
        <dbReference type="ARBA" id="ARBA00012564"/>
    </source>
</evidence>
<evidence type="ECO:0000313" key="17">
    <source>
        <dbReference type="Proteomes" id="UP000431092"/>
    </source>
</evidence>
<dbReference type="EC" id="3.4.11.2" evidence="4"/>
<evidence type="ECO:0000256" key="2">
    <source>
        <dbReference type="ARBA" id="ARBA00001947"/>
    </source>
</evidence>
<dbReference type="GO" id="GO:0005737">
    <property type="term" value="C:cytoplasm"/>
    <property type="evidence" value="ECO:0007669"/>
    <property type="project" value="TreeGrafter"/>
</dbReference>
<dbReference type="InterPro" id="IPR050344">
    <property type="entry name" value="Peptidase_M1_aminopeptidases"/>
</dbReference>
<gene>
    <name evidence="16" type="primary">pepN</name>
    <name evidence="16" type="ORF">GGG17_14220</name>
</gene>
<dbReference type="Gene3D" id="2.60.40.1730">
    <property type="entry name" value="tricorn interacting facor f3 domain"/>
    <property type="match status" value="1"/>
</dbReference>
<evidence type="ECO:0000256" key="12">
    <source>
        <dbReference type="ARBA" id="ARBA00029811"/>
    </source>
</evidence>
<evidence type="ECO:0000256" key="11">
    <source>
        <dbReference type="ARBA" id="ARBA00023049"/>
    </source>
</evidence>
<sequence>MTSLTRTEARGRAATVDRPRYAVELDLTHGETTFASRTVLTFAATPGETTFVDLKATELLEATLNGEPLPAEAFAHGRLQLTGLAADNELVVRATMSFSRDGSGLHRAVDPADGEHYVYGHSFMDAAPRVFACFDQPDLKAPCTFTVTAPSDWVVIGNGAATREGDVWHLAETAPIATYFTSICAGPYVSVTDEHDGIPLGLFARRSVQAQLEANAPRVLEVTRRSFDYFHELFGIRYPFGKYDQVWVPEFNAGAMENPGCVVLRDEYLFRSRVTGAELLSRDNTVSHEMAHMWFGDLVTLAWWDDLWLNESFAEYMASRCVVGTGLYPDAWSDQGIVRKAWGYSAERSPSTHPVAGNGSEDALAALQNFDGISYAKGSAVLRQLIAYIGDDAFVAGVRDYLQRHAHGNAQMSDFFAAMERAHGASLTAWTDAWLRTAGLDAIRVDVDWDDESDVVRRAEVVKVAPEAHPAQRSHALDVAGWTDGEEVVRARLTLDEDRRVVHELLDRPRPAIIVPNASDLTWATVVLDEDTLRRLPEQLAQVDDLAARVVLWNALRDGVALATVDPRLVVDVFAASWPLELDDSVLSAVGRYVPDVVVAVYLPADERPLARERVADAGAAALQAAEPGSTRALAAARVVASTSRDEELLRRWYAGRELPAGLAGDADFRWLVATTLAGDGALSVAELEEAHAADATVAGTLAWLGARAARPLSEDKAWAWAELTEQRGRSNHEMNALAGAFWRSGDTAVLRPYVERYFADVPAMCAWVGDDAMARVAKLAYPVQLAEPETLQRSQAAQGRSDLTAAVRRGIVDQESVLRQVLLSRDTYRG</sequence>
<dbReference type="GO" id="GO:0008270">
    <property type="term" value="F:zinc ion binding"/>
    <property type="evidence" value="ECO:0007669"/>
    <property type="project" value="InterPro"/>
</dbReference>
<dbReference type="InterPro" id="IPR012778">
    <property type="entry name" value="Pept_M1_aminopeptidase"/>
</dbReference>
<dbReference type="Proteomes" id="UP000431092">
    <property type="component" value="Unassembled WGS sequence"/>
</dbReference>
<dbReference type="PRINTS" id="PR00756">
    <property type="entry name" value="ALADIPTASE"/>
</dbReference>
<dbReference type="InterPro" id="IPR027268">
    <property type="entry name" value="Peptidase_M4/M1_CTD_sf"/>
</dbReference>
<protein>
    <recommendedName>
        <fullName evidence="5">Aminopeptidase N</fullName>
        <ecNumber evidence="4">3.4.11.2</ecNumber>
    </recommendedName>
    <alternativeName>
        <fullName evidence="12">Alanine aminopeptidase</fullName>
    </alternativeName>
    <alternativeName>
        <fullName evidence="13">Lysyl aminopeptidase</fullName>
    </alternativeName>
</protein>
<name>A0A6I3IHA0_9MICO</name>
<dbReference type="Pfam" id="PF11838">
    <property type="entry name" value="ERAP1_C"/>
    <property type="match status" value="1"/>
</dbReference>
<dbReference type="InterPro" id="IPR042097">
    <property type="entry name" value="Aminopeptidase_N-like_N_sf"/>
</dbReference>
<dbReference type="InterPro" id="IPR014782">
    <property type="entry name" value="Peptidase_M1_dom"/>
</dbReference>
<dbReference type="SUPFAM" id="SSF55486">
    <property type="entry name" value="Metalloproteases ('zincins'), catalytic domain"/>
    <property type="match status" value="1"/>
</dbReference>
<evidence type="ECO:0000256" key="13">
    <source>
        <dbReference type="ARBA" id="ARBA00031533"/>
    </source>
</evidence>
<keyword evidence="6 16" id="KW-0031">Aminopeptidase</keyword>
<proteinExistence type="inferred from homology"/>
<evidence type="ECO:0000256" key="3">
    <source>
        <dbReference type="ARBA" id="ARBA00010136"/>
    </source>
</evidence>
<dbReference type="GO" id="GO:0070006">
    <property type="term" value="F:metalloaminopeptidase activity"/>
    <property type="evidence" value="ECO:0007669"/>
    <property type="project" value="TreeGrafter"/>
</dbReference>
<evidence type="ECO:0000256" key="7">
    <source>
        <dbReference type="ARBA" id="ARBA00022670"/>
    </source>
</evidence>
<dbReference type="Gene3D" id="1.10.390.10">
    <property type="entry name" value="Neutral Protease Domain 2"/>
    <property type="match status" value="1"/>
</dbReference>
<comment type="caution">
    <text evidence="16">The sequence shown here is derived from an EMBL/GenBank/DDBJ whole genome shotgun (WGS) entry which is preliminary data.</text>
</comment>
<dbReference type="NCBIfam" id="TIGR02412">
    <property type="entry name" value="pepN_strep_liv"/>
    <property type="match status" value="1"/>
</dbReference>